<gene>
    <name evidence="1" type="ORF">niasHT_024533</name>
</gene>
<proteinExistence type="predicted"/>
<name>A0ABD2K7N1_9BILA</name>
<dbReference type="AlphaFoldDB" id="A0ABD2K7N1"/>
<sequence>MALKCLPLELLFEIAPFVPAQYAAAPNLLSSCKLLETLLLPRAMKWKKDWKAQMGAPTVFNFVFDPITLEEALIHDFLHPSTGKFYHSACVDQPISLGEALRRGFIKLPSLAPGIALTLTDCVMWFLNQNTGKFSDRFSDDQFSLFDAIHQPRPLVKNNVREIIDMANNRRLTVVEAEDANMLRMRVGRFINSQEHAEMSLHDAYQLNLIQKPQTLTEVIESGSLDNENRFIDGVQPRTLLEAISSGMLDSDVAHIKAGPGDELISIGEALKRGRLTPQGKVVLSLGGEVGMHGGGKINLFMAHERDLLTSRVRHTIFDVKGVRNAADGSVMSFKEARDAGILQLQFDGLETRLSEAAARGEINPGLAEILVAPCGLSNSGLPLSLVRAFLEGRVDEVNGEVIDPGTGLGKSILEAYNVGSVVSTLRAAMRFAALLDVHPSLCQ</sequence>
<evidence type="ECO:0000313" key="2">
    <source>
        <dbReference type="Proteomes" id="UP001620626"/>
    </source>
</evidence>
<dbReference type="Gene3D" id="3.90.1290.10">
    <property type="entry name" value="Plakin repeat"/>
    <property type="match status" value="1"/>
</dbReference>
<evidence type="ECO:0008006" key="3">
    <source>
        <dbReference type="Google" id="ProtNLM"/>
    </source>
</evidence>
<evidence type="ECO:0000313" key="1">
    <source>
        <dbReference type="EMBL" id="KAL3098779.1"/>
    </source>
</evidence>
<dbReference type="EMBL" id="JBICBT010000819">
    <property type="protein sequence ID" value="KAL3098779.1"/>
    <property type="molecule type" value="Genomic_DNA"/>
</dbReference>
<dbReference type="SUPFAM" id="SSF75399">
    <property type="entry name" value="Plakin repeat"/>
    <property type="match status" value="2"/>
</dbReference>
<dbReference type="Proteomes" id="UP001620626">
    <property type="component" value="Unassembled WGS sequence"/>
</dbReference>
<accession>A0ABD2K7N1</accession>
<dbReference type="PROSITE" id="PS51257">
    <property type="entry name" value="PROKAR_LIPOPROTEIN"/>
    <property type="match status" value="1"/>
</dbReference>
<dbReference type="InterPro" id="IPR035915">
    <property type="entry name" value="Plakin_repeat_sf"/>
</dbReference>
<comment type="caution">
    <text evidence="1">The sequence shown here is derived from an EMBL/GenBank/DDBJ whole genome shotgun (WGS) entry which is preliminary data.</text>
</comment>
<protein>
    <recommendedName>
        <fullName evidence="3">F-box domain-containing protein</fullName>
    </recommendedName>
</protein>
<reference evidence="1 2" key="1">
    <citation type="submission" date="2024-10" db="EMBL/GenBank/DDBJ databases">
        <authorList>
            <person name="Kim D."/>
        </authorList>
    </citation>
    <scope>NUCLEOTIDE SEQUENCE [LARGE SCALE GENOMIC DNA]</scope>
    <source>
        <strain evidence="1">BH-2024</strain>
    </source>
</reference>
<organism evidence="1 2">
    <name type="scientific">Heterodera trifolii</name>
    <dbReference type="NCBI Taxonomy" id="157864"/>
    <lineage>
        <taxon>Eukaryota</taxon>
        <taxon>Metazoa</taxon>
        <taxon>Ecdysozoa</taxon>
        <taxon>Nematoda</taxon>
        <taxon>Chromadorea</taxon>
        <taxon>Rhabditida</taxon>
        <taxon>Tylenchina</taxon>
        <taxon>Tylenchomorpha</taxon>
        <taxon>Tylenchoidea</taxon>
        <taxon>Heteroderidae</taxon>
        <taxon>Heteroderinae</taxon>
        <taxon>Heterodera</taxon>
    </lineage>
</organism>
<keyword evidence="2" id="KW-1185">Reference proteome</keyword>